<evidence type="ECO:0000256" key="3">
    <source>
        <dbReference type="ARBA" id="ARBA00023235"/>
    </source>
</evidence>
<evidence type="ECO:0000259" key="6">
    <source>
        <dbReference type="PROSITE" id="PS50059"/>
    </source>
</evidence>
<dbReference type="EC" id="5.2.1.8" evidence="5"/>
<keyword evidence="8" id="KW-1185">Reference proteome</keyword>
<dbReference type="AlphaFoldDB" id="A0A7H9AML3"/>
<keyword evidence="2 4" id="KW-0697">Rotamase</keyword>
<dbReference type="InterPro" id="IPR044609">
    <property type="entry name" value="FKBP2/11"/>
</dbReference>
<dbReference type="SUPFAM" id="SSF54534">
    <property type="entry name" value="FKBP-like"/>
    <property type="match status" value="1"/>
</dbReference>
<evidence type="ECO:0000313" key="7">
    <source>
        <dbReference type="EMBL" id="QLG44678.1"/>
    </source>
</evidence>
<dbReference type="EMBL" id="CP058595">
    <property type="protein sequence ID" value="QLG44678.1"/>
    <property type="molecule type" value="Genomic_DNA"/>
</dbReference>
<reference evidence="7 8" key="1">
    <citation type="journal article" date="2006" name="Int. J. Syst. Evol. Microbiol.">
        <title>Costertonia aggregata gen. nov., sp. nov., a mesophilic marine bacterium of the family Flavobacteriaceae, isolated from a mature biofilm.</title>
        <authorList>
            <person name="Kwon K.K."/>
            <person name="Lee Y.K."/>
            <person name="Lee H.K."/>
        </authorList>
    </citation>
    <scope>NUCLEOTIDE SEQUENCE [LARGE SCALE GENOMIC DNA]</scope>
    <source>
        <strain evidence="7 8">KCCM 42265</strain>
    </source>
</reference>
<dbReference type="KEGG" id="cagg:HYG79_04735"/>
<comment type="catalytic activity">
    <reaction evidence="1 4 5">
        <text>[protein]-peptidylproline (omega=180) = [protein]-peptidylproline (omega=0)</text>
        <dbReference type="Rhea" id="RHEA:16237"/>
        <dbReference type="Rhea" id="RHEA-COMP:10747"/>
        <dbReference type="Rhea" id="RHEA-COMP:10748"/>
        <dbReference type="ChEBI" id="CHEBI:83833"/>
        <dbReference type="ChEBI" id="CHEBI:83834"/>
        <dbReference type="EC" id="5.2.1.8"/>
    </reaction>
</comment>
<comment type="similarity">
    <text evidence="5">Belongs to the FKBP-type PPIase family.</text>
</comment>
<protein>
    <recommendedName>
        <fullName evidence="5">Peptidyl-prolyl cis-trans isomerase</fullName>
        <ecNumber evidence="5">5.2.1.8</ecNumber>
    </recommendedName>
</protein>
<accession>A0A7H9AML3</accession>
<feature type="domain" description="PPIase FKBP-type" evidence="6">
    <location>
        <begin position="70"/>
        <end position="153"/>
    </location>
</feature>
<dbReference type="Pfam" id="PF00254">
    <property type="entry name" value="FKBP_C"/>
    <property type="match status" value="1"/>
</dbReference>
<dbReference type="Gene3D" id="3.10.50.40">
    <property type="match status" value="1"/>
</dbReference>
<dbReference type="InterPro" id="IPR001179">
    <property type="entry name" value="PPIase_FKBP_dom"/>
</dbReference>
<organism evidence="7 8">
    <name type="scientific">Costertonia aggregata</name>
    <dbReference type="NCBI Taxonomy" id="343403"/>
    <lineage>
        <taxon>Bacteria</taxon>
        <taxon>Pseudomonadati</taxon>
        <taxon>Bacteroidota</taxon>
        <taxon>Flavobacteriia</taxon>
        <taxon>Flavobacteriales</taxon>
        <taxon>Flavobacteriaceae</taxon>
        <taxon>Costertonia</taxon>
    </lineage>
</organism>
<evidence type="ECO:0000256" key="2">
    <source>
        <dbReference type="ARBA" id="ARBA00023110"/>
    </source>
</evidence>
<dbReference type="PANTHER" id="PTHR45779:SF7">
    <property type="entry name" value="PEPTIDYLPROLYL ISOMERASE"/>
    <property type="match status" value="1"/>
</dbReference>
<evidence type="ECO:0000313" key="8">
    <source>
        <dbReference type="Proteomes" id="UP000509302"/>
    </source>
</evidence>
<dbReference type="GO" id="GO:0003755">
    <property type="term" value="F:peptidyl-prolyl cis-trans isomerase activity"/>
    <property type="evidence" value="ECO:0007669"/>
    <property type="project" value="UniProtKB-UniRule"/>
</dbReference>
<evidence type="ECO:0000256" key="5">
    <source>
        <dbReference type="RuleBase" id="RU003915"/>
    </source>
</evidence>
<gene>
    <name evidence="7" type="ORF">HYG79_04735</name>
</gene>
<proteinExistence type="inferred from homology"/>
<dbReference type="PROSITE" id="PS50059">
    <property type="entry name" value="FKBP_PPIASE"/>
    <property type="match status" value="1"/>
</dbReference>
<dbReference type="InterPro" id="IPR046357">
    <property type="entry name" value="PPIase_dom_sf"/>
</dbReference>
<evidence type="ECO:0000256" key="4">
    <source>
        <dbReference type="PROSITE-ProRule" id="PRU00277"/>
    </source>
</evidence>
<name>A0A7H9AML3_9FLAO</name>
<dbReference type="RefSeq" id="WP_179241012.1">
    <property type="nucleotide sequence ID" value="NZ_CP058595.1"/>
</dbReference>
<dbReference type="PANTHER" id="PTHR45779">
    <property type="entry name" value="PEPTIDYLPROLYL ISOMERASE"/>
    <property type="match status" value="1"/>
</dbReference>
<dbReference type="Proteomes" id="UP000509302">
    <property type="component" value="Chromosome"/>
</dbReference>
<evidence type="ECO:0000256" key="1">
    <source>
        <dbReference type="ARBA" id="ARBA00000971"/>
    </source>
</evidence>
<dbReference type="PROSITE" id="PS51257">
    <property type="entry name" value="PROKAR_LIPOPROTEIN"/>
    <property type="match status" value="1"/>
</dbReference>
<keyword evidence="3 4" id="KW-0413">Isomerase</keyword>
<sequence length="153" mass="16702">MKKIIFALIFVIALSCSTDSETDSLVDFTEQNEQEIQDYIQDNNLNAQRSATGLYYVIDEPGSGERPNSNSNVTVSYRGFFTDGTVFDESDANGVSFDLQQVIPGWTEGIQLFGEGGSGTLLVPSRLGYGNRDFRGIPAGSVLIFEVILISVN</sequence>